<keyword evidence="2" id="KW-1185">Reference proteome</keyword>
<dbReference type="Proteomes" id="UP000800200">
    <property type="component" value="Unassembled WGS sequence"/>
</dbReference>
<accession>A0A6A6D9Y7</accession>
<protein>
    <submittedName>
        <fullName evidence="1">Uncharacterized protein</fullName>
    </submittedName>
</protein>
<sequence length="185" mass="21031">MNTSTLESSRNPTSPRLEIDTLTPSKAPIFFGLDTSDVNRTAGVIDSYQDTRQEIHCPPVPFLSPPAEMLAMVYDDFLPRKIYKRLLSEKFDNCWVGWIFRGLDVVPQLLDAIEVARSIDTNFLNASCEYHTHKYETHPIMVTRAVRICLRLCSLFPVEAQNCTSSSQWPVFTSAIQTRLRSVDS</sequence>
<evidence type="ECO:0000313" key="2">
    <source>
        <dbReference type="Proteomes" id="UP000800200"/>
    </source>
</evidence>
<dbReference type="AlphaFoldDB" id="A0A6A6D9Y7"/>
<reference evidence="1" key="1">
    <citation type="journal article" date="2020" name="Stud. Mycol.">
        <title>101 Dothideomycetes genomes: a test case for predicting lifestyles and emergence of pathogens.</title>
        <authorList>
            <person name="Haridas S."/>
            <person name="Albert R."/>
            <person name="Binder M."/>
            <person name="Bloem J."/>
            <person name="Labutti K."/>
            <person name="Salamov A."/>
            <person name="Andreopoulos B."/>
            <person name="Baker S."/>
            <person name="Barry K."/>
            <person name="Bills G."/>
            <person name="Bluhm B."/>
            <person name="Cannon C."/>
            <person name="Castanera R."/>
            <person name="Culley D."/>
            <person name="Daum C."/>
            <person name="Ezra D."/>
            <person name="Gonzalez J."/>
            <person name="Henrissat B."/>
            <person name="Kuo A."/>
            <person name="Liang C."/>
            <person name="Lipzen A."/>
            <person name="Lutzoni F."/>
            <person name="Magnuson J."/>
            <person name="Mondo S."/>
            <person name="Nolan M."/>
            <person name="Ohm R."/>
            <person name="Pangilinan J."/>
            <person name="Park H.-J."/>
            <person name="Ramirez L."/>
            <person name="Alfaro M."/>
            <person name="Sun H."/>
            <person name="Tritt A."/>
            <person name="Yoshinaga Y."/>
            <person name="Zwiers L.-H."/>
            <person name="Turgeon B."/>
            <person name="Goodwin S."/>
            <person name="Spatafora J."/>
            <person name="Crous P."/>
            <person name="Grigoriev I."/>
        </authorList>
    </citation>
    <scope>NUCLEOTIDE SEQUENCE</scope>
    <source>
        <strain evidence="1">CBS 207.26</strain>
    </source>
</reference>
<proteinExistence type="predicted"/>
<gene>
    <name evidence="1" type="ORF">K469DRAFT_682604</name>
</gene>
<organism evidence="1 2">
    <name type="scientific">Zopfia rhizophila CBS 207.26</name>
    <dbReference type="NCBI Taxonomy" id="1314779"/>
    <lineage>
        <taxon>Eukaryota</taxon>
        <taxon>Fungi</taxon>
        <taxon>Dikarya</taxon>
        <taxon>Ascomycota</taxon>
        <taxon>Pezizomycotina</taxon>
        <taxon>Dothideomycetes</taxon>
        <taxon>Dothideomycetes incertae sedis</taxon>
        <taxon>Zopfiaceae</taxon>
        <taxon>Zopfia</taxon>
    </lineage>
</organism>
<dbReference type="EMBL" id="ML994711">
    <property type="protein sequence ID" value="KAF2176267.1"/>
    <property type="molecule type" value="Genomic_DNA"/>
</dbReference>
<name>A0A6A6D9Y7_9PEZI</name>
<evidence type="ECO:0000313" key="1">
    <source>
        <dbReference type="EMBL" id="KAF2176267.1"/>
    </source>
</evidence>